<dbReference type="PANTHER" id="PTHR46114">
    <property type="entry name" value="APPLE DOMAIN-CONTAINING PROTEIN"/>
    <property type="match status" value="1"/>
</dbReference>
<evidence type="ECO:0000313" key="2">
    <source>
        <dbReference type="Proteomes" id="UP000499080"/>
    </source>
</evidence>
<organism evidence="1 2">
    <name type="scientific">Araneus ventricosus</name>
    <name type="common">Orbweaver spider</name>
    <name type="synonym">Epeira ventricosa</name>
    <dbReference type="NCBI Taxonomy" id="182803"/>
    <lineage>
        <taxon>Eukaryota</taxon>
        <taxon>Metazoa</taxon>
        <taxon>Ecdysozoa</taxon>
        <taxon>Arthropoda</taxon>
        <taxon>Chelicerata</taxon>
        <taxon>Arachnida</taxon>
        <taxon>Araneae</taxon>
        <taxon>Araneomorphae</taxon>
        <taxon>Entelegynae</taxon>
        <taxon>Araneoidea</taxon>
        <taxon>Araneidae</taxon>
        <taxon>Araneus</taxon>
    </lineage>
</organism>
<dbReference type="OrthoDB" id="7549893at2759"/>
<keyword evidence="2" id="KW-1185">Reference proteome</keyword>
<dbReference type="Proteomes" id="UP000499080">
    <property type="component" value="Unassembled WGS sequence"/>
</dbReference>
<gene>
    <name evidence="1" type="ORF">AVEN_143720_1</name>
</gene>
<sequence length="161" mass="18191">MAIKIKTWAHHVCCESCNVTLVQGMKGKRTFMLFVVPLLLNESSERRLFIDSSKYIVKAILLYNGNKKPPMSRAYSALIMYTPTVEPGKILLHPLHIKLGLIKNFVNAMDKEGGKFNHLRGLFPHLSEAKLKEGIFVGPQIRKLICDPVFESNLNQKELAA</sequence>
<reference evidence="1 2" key="1">
    <citation type="journal article" date="2019" name="Sci. Rep.">
        <title>Orb-weaving spider Araneus ventricosus genome elucidates the spidroin gene catalogue.</title>
        <authorList>
            <person name="Kono N."/>
            <person name="Nakamura H."/>
            <person name="Ohtoshi R."/>
            <person name="Moran D.A.P."/>
            <person name="Shinohara A."/>
            <person name="Yoshida Y."/>
            <person name="Fujiwara M."/>
            <person name="Mori M."/>
            <person name="Tomita M."/>
            <person name="Arakawa K."/>
        </authorList>
    </citation>
    <scope>NUCLEOTIDE SEQUENCE [LARGE SCALE GENOMIC DNA]</scope>
</reference>
<proteinExistence type="predicted"/>
<dbReference type="AlphaFoldDB" id="A0A4Y2AR04"/>
<dbReference type="EMBL" id="BGPR01000025">
    <property type="protein sequence ID" value="GBL81444.1"/>
    <property type="molecule type" value="Genomic_DNA"/>
</dbReference>
<accession>A0A4Y2AR04</accession>
<comment type="caution">
    <text evidence="1">The sequence shown here is derived from an EMBL/GenBank/DDBJ whole genome shotgun (WGS) entry which is preliminary data.</text>
</comment>
<name>A0A4Y2AR04_ARAVE</name>
<evidence type="ECO:0000313" key="1">
    <source>
        <dbReference type="EMBL" id="GBL81444.1"/>
    </source>
</evidence>
<protein>
    <submittedName>
        <fullName evidence="1">Uncharacterized protein</fullName>
    </submittedName>
</protein>
<dbReference type="PANTHER" id="PTHR46114:SF1">
    <property type="entry name" value="ZAD DOMAIN-CONTAINING PROTEIN"/>
    <property type="match status" value="1"/>
</dbReference>